<gene>
    <name evidence="2" type="ORF">BED47_05065</name>
</gene>
<reference evidence="2 3" key="1">
    <citation type="submission" date="2016-07" db="EMBL/GenBank/DDBJ databases">
        <authorList>
            <person name="Townsley L."/>
            <person name="Shank E.A."/>
        </authorList>
    </citation>
    <scope>NUCLEOTIDE SEQUENCE [LARGE SCALE GENOMIC DNA]</scope>
    <source>
        <strain evidence="2 3">CH01</strain>
    </source>
</reference>
<evidence type="ECO:0000256" key="1">
    <source>
        <dbReference type="SAM" id="Phobius"/>
    </source>
</evidence>
<name>A0ABX2ZTT8_9BACI</name>
<dbReference type="Proteomes" id="UP000094580">
    <property type="component" value="Unassembled WGS sequence"/>
</dbReference>
<protein>
    <recommendedName>
        <fullName evidence="4">Poly-beta-1,6-N-acetyl-D-glucosamine biosynthesis protein PgaD</fullName>
    </recommendedName>
</protein>
<keyword evidence="1" id="KW-0812">Transmembrane</keyword>
<keyword evidence="1" id="KW-1133">Transmembrane helix</keyword>
<dbReference type="RefSeq" id="WP_025568331.1">
    <property type="nucleotide sequence ID" value="NZ_MDKC01000013.1"/>
</dbReference>
<sequence length="154" mass="18536">MDKPRQGKQETGVIVHSKKNWLSEVMITITTLVVWIYCIIVIAFFISSLTNYNNRYINIIKSYFKMTNHDIRFFILFTILLWIVFYFGLLSWKFYNLKRFGSLRRRSYPKFTTKEDLLNLKLMSEEDYNKLQNSKIIIFEKNPIQGLVNQNKNK</sequence>
<comment type="caution">
    <text evidence="2">The sequence shown here is derived from an EMBL/GenBank/DDBJ whole genome shotgun (WGS) entry which is preliminary data.</text>
</comment>
<keyword evidence="3" id="KW-1185">Reference proteome</keyword>
<evidence type="ECO:0008006" key="4">
    <source>
        <dbReference type="Google" id="ProtNLM"/>
    </source>
</evidence>
<feature type="transmembrane region" description="Helical" evidence="1">
    <location>
        <begin position="21"/>
        <end position="46"/>
    </location>
</feature>
<evidence type="ECO:0000313" key="3">
    <source>
        <dbReference type="Proteomes" id="UP000094580"/>
    </source>
</evidence>
<accession>A0ABX2ZTT8</accession>
<organism evidence="2 3">
    <name type="scientific">Gottfriedia luciferensis</name>
    <dbReference type="NCBI Taxonomy" id="178774"/>
    <lineage>
        <taxon>Bacteria</taxon>
        <taxon>Bacillati</taxon>
        <taxon>Bacillota</taxon>
        <taxon>Bacilli</taxon>
        <taxon>Bacillales</taxon>
        <taxon>Bacillaceae</taxon>
        <taxon>Gottfriedia</taxon>
    </lineage>
</organism>
<proteinExistence type="predicted"/>
<keyword evidence="1" id="KW-0472">Membrane</keyword>
<dbReference type="EMBL" id="MDKC01000013">
    <property type="protein sequence ID" value="ODG91854.1"/>
    <property type="molecule type" value="Genomic_DNA"/>
</dbReference>
<evidence type="ECO:0000313" key="2">
    <source>
        <dbReference type="EMBL" id="ODG91854.1"/>
    </source>
</evidence>
<feature type="transmembrane region" description="Helical" evidence="1">
    <location>
        <begin position="71"/>
        <end position="95"/>
    </location>
</feature>